<feature type="region of interest" description="Disordered" evidence="1">
    <location>
        <begin position="166"/>
        <end position="274"/>
    </location>
</feature>
<feature type="compositionally biased region" description="Polar residues" evidence="1">
    <location>
        <begin position="229"/>
        <end position="247"/>
    </location>
</feature>
<name>A0A7N0TWI7_KALFE</name>
<feature type="compositionally biased region" description="Low complexity" evidence="1">
    <location>
        <begin position="256"/>
        <end position="269"/>
    </location>
</feature>
<evidence type="ECO:0000313" key="4">
    <source>
        <dbReference type="Proteomes" id="UP000594263"/>
    </source>
</evidence>
<protein>
    <recommendedName>
        <fullName evidence="2">LsmAD domain-containing protein</fullName>
    </recommendedName>
</protein>
<feature type="domain" description="LsmAD" evidence="2">
    <location>
        <begin position="15"/>
        <end position="86"/>
    </location>
</feature>
<feature type="compositionally biased region" description="Polar residues" evidence="1">
    <location>
        <begin position="208"/>
        <end position="221"/>
    </location>
</feature>
<reference evidence="3" key="1">
    <citation type="submission" date="2021-01" db="UniProtKB">
        <authorList>
            <consortium name="EnsemblPlants"/>
        </authorList>
    </citation>
    <scope>IDENTIFICATION</scope>
</reference>
<evidence type="ECO:0000256" key="1">
    <source>
        <dbReference type="SAM" id="MobiDB-lite"/>
    </source>
</evidence>
<dbReference type="GO" id="GO:0003729">
    <property type="term" value="F:mRNA binding"/>
    <property type="evidence" value="ECO:0007669"/>
    <property type="project" value="TreeGrafter"/>
</dbReference>
<sequence length="387" mass="42640">MNMTAYLFQANEALFGVKSTFDEELYTTKLERGPQTRELEREALRIAREIEGEETHDLHLAEERGVLLDEQFDIDEESKYSSVLREIDDSRYDEINDLVADSVNCETFGASLTTAIDSAFSPGSSSLPERHPSQPCCDRDPSNSTSSFDAETNFASLDSEARGQENQFFDARSSSKESLDKQVLVKKASTSQTEDSQLDLDKKYSGSGKESQNTKITSATGTKKREKTGSATDSTEVSQSSKNQSEPKSAKSREQPGLSPSSSIGSISSEKSTLNPHAKEFKLNPNAKSFVPTQTNSRPLSPVSNGSFYYPNSVPHMPMMPVGVGIGPPFAGHQPVIYNPQGAPLQSPQGYYHPNGPQYGQHMVLGPTRPVMYMPGYPPEMPYKREY</sequence>
<dbReference type="InterPro" id="IPR009604">
    <property type="entry name" value="LsmAD_domain"/>
</dbReference>
<feature type="region of interest" description="Disordered" evidence="1">
    <location>
        <begin position="121"/>
        <end position="149"/>
    </location>
</feature>
<accession>A0A7N0TWI7</accession>
<dbReference type="EnsemblPlants" id="Kaladp0047s0265.1.v1.1">
    <property type="protein sequence ID" value="Kaladp0047s0265.1.v1.1"/>
    <property type="gene ID" value="Kaladp0047s0265.v1.1"/>
</dbReference>
<proteinExistence type="predicted"/>
<organism evidence="3 4">
    <name type="scientific">Kalanchoe fedtschenkoi</name>
    <name type="common">Lavender scallops</name>
    <name type="synonym">South American air plant</name>
    <dbReference type="NCBI Taxonomy" id="63787"/>
    <lineage>
        <taxon>Eukaryota</taxon>
        <taxon>Viridiplantae</taxon>
        <taxon>Streptophyta</taxon>
        <taxon>Embryophyta</taxon>
        <taxon>Tracheophyta</taxon>
        <taxon>Spermatophyta</taxon>
        <taxon>Magnoliopsida</taxon>
        <taxon>eudicotyledons</taxon>
        <taxon>Gunneridae</taxon>
        <taxon>Pentapetalae</taxon>
        <taxon>Saxifragales</taxon>
        <taxon>Crassulaceae</taxon>
        <taxon>Kalanchoe</taxon>
    </lineage>
</organism>
<feature type="compositionally biased region" description="Basic and acidic residues" evidence="1">
    <location>
        <begin position="128"/>
        <end position="141"/>
    </location>
</feature>
<dbReference type="SMART" id="SM01272">
    <property type="entry name" value="LsmAD"/>
    <property type="match status" value="1"/>
</dbReference>
<dbReference type="Gramene" id="Kaladp0047s0265.1.v1.1">
    <property type="protein sequence ID" value="Kaladp0047s0265.1.v1.1"/>
    <property type="gene ID" value="Kaladp0047s0265.v1.1"/>
</dbReference>
<evidence type="ECO:0000313" key="3">
    <source>
        <dbReference type="EnsemblPlants" id="Kaladp0047s0265.1.v1.1"/>
    </source>
</evidence>
<dbReference type="AlphaFoldDB" id="A0A7N0TWI7"/>
<dbReference type="OMA" id="RIHENQF"/>
<dbReference type="GO" id="GO:0034063">
    <property type="term" value="P:stress granule assembly"/>
    <property type="evidence" value="ECO:0007669"/>
    <property type="project" value="TreeGrafter"/>
</dbReference>
<keyword evidence="4" id="KW-1185">Reference proteome</keyword>
<dbReference type="GO" id="GO:0010494">
    <property type="term" value="C:cytoplasmic stress granule"/>
    <property type="evidence" value="ECO:0007669"/>
    <property type="project" value="TreeGrafter"/>
</dbReference>
<dbReference type="Pfam" id="PF06741">
    <property type="entry name" value="LsmAD"/>
    <property type="match status" value="1"/>
</dbReference>
<dbReference type="PANTHER" id="PTHR12854:SF7">
    <property type="entry name" value="ATAXIN-2 HOMOLOG"/>
    <property type="match status" value="1"/>
</dbReference>
<dbReference type="Proteomes" id="UP000594263">
    <property type="component" value="Unplaced"/>
</dbReference>
<dbReference type="InterPro" id="IPR045117">
    <property type="entry name" value="ATXN2-like"/>
</dbReference>
<dbReference type="PANTHER" id="PTHR12854">
    <property type="entry name" value="ATAXIN 2-RELATED"/>
    <property type="match status" value="1"/>
</dbReference>
<evidence type="ECO:0000259" key="2">
    <source>
        <dbReference type="SMART" id="SM01272"/>
    </source>
</evidence>